<dbReference type="EMBL" id="CP097510">
    <property type="protein sequence ID" value="URE26818.1"/>
    <property type="molecule type" value="Genomic_DNA"/>
</dbReference>
<dbReference type="AlphaFoldDB" id="A0A9E7H8M4"/>
<dbReference type="Gene3D" id="3.40.50.300">
    <property type="entry name" value="P-loop containing nucleotide triphosphate hydrolases"/>
    <property type="match status" value="1"/>
</dbReference>
<keyword evidence="2" id="KW-0067">ATP-binding</keyword>
<gene>
    <name evidence="3" type="ORF">MUK42_34824</name>
</gene>
<accession>A0A9E7H8M4</accession>
<evidence type="ECO:0000256" key="1">
    <source>
        <dbReference type="ARBA" id="ARBA00022741"/>
    </source>
</evidence>
<dbReference type="GO" id="GO:0005524">
    <property type="term" value="F:ATP binding"/>
    <property type="evidence" value="ECO:0007669"/>
    <property type="project" value="UniProtKB-KW"/>
</dbReference>
<name>A0A9E7H8M4_9LILI</name>
<dbReference type="Proteomes" id="UP001055439">
    <property type="component" value="Chromosome 8"/>
</dbReference>
<keyword evidence="1" id="KW-0547">Nucleotide-binding</keyword>
<dbReference type="InterPro" id="IPR013641">
    <property type="entry name" value="KTI12/PSTK"/>
</dbReference>
<evidence type="ECO:0000256" key="2">
    <source>
        <dbReference type="ARBA" id="ARBA00022840"/>
    </source>
</evidence>
<keyword evidence="4" id="KW-1185">Reference proteome</keyword>
<evidence type="ECO:0000313" key="4">
    <source>
        <dbReference type="Proteomes" id="UP001055439"/>
    </source>
</evidence>
<reference evidence="3" key="1">
    <citation type="submission" date="2022-05" db="EMBL/GenBank/DDBJ databases">
        <title>The Musa troglodytarum L. genome provides insights into the mechanism of non-climacteric behaviour and enrichment of carotenoids.</title>
        <authorList>
            <person name="Wang J."/>
        </authorList>
    </citation>
    <scope>NUCLEOTIDE SEQUENCE</scope>
    <source>
        <tissue evidence="3">Leaf</tissue>
    </source>
</reference>
<protein>
    <submittedName>
        <fullName evidence="3">Chromatin associated protein KTI12</fullName>
    </submittedName>
</protein>
<evidence type="ECO:0000313" key="3">
    <source>
        <dbReference type="EMBL" id="URE26818.1"/>
    </source>
</evidence>
<proteinExistence type="predicted"/>
<sequence length="163" mass="17704">MALGICGQPCSGKSTAAACLADDIETMDPKPAVGIIDESSFHLGRNQSHAGFWFLYCPRNIAMLTLSRLTSLMLLQVNCSKEENQKKKKFPVIDCMTETSSSSEHPAIMHEPLILDEVVRPCIMSPSASSLVLSAVYMIMVRPEACRTLSVPSSGFSETMLSS</sequence>
<dbReference type="InterPro" id="IPR027417">
    <property type="entry name" value="P-loop_NTPase"/>
</dbReference>
<dbReference type="OrthoDB" id="692772at2759"/>
<organism evidence="3 4">
    <name type="scientific">Musa troglodytarum</name>
    <name type="common">fe'i banana</name>
    <dbReference type="NCBI Taxonomy" id="320322"/>
    <lineage>
        <taxon>Eukaryota</taxon>
        <taxon>Viridiplantae</taxon>
        <taxon>Streptophyta</taxon>
        <taxon>Embryophyta</taxon>
        <taxon>Tracheophyta</taxon>
        <taxon>Spermatophyta</taxon>
        <taxon>Magnoliopsida</taxon>
        <taxon>Liliopsida</taxon>
        <taxon>Zingiberales</taxon>
        <taxon>Musaceae</taxon>
        <taxon>Musa</taxon>
    </lineage>
</organism>
<dbReference type="Pfam" id="PF08433">
    <property type="entry name" value="KTI12"/>
    <property type="match status" value="1"/>
</dbReference>